<name>A0A286UG18_9AGAM</name>
<evidence type="ECO:0000313" key="1">
    <source>
        <dbReference type="EMBL" id="PAV18582.1"/>
    </source>
</evidence>
<dbReference type="EMBL" id="NBII01000005">
    <property type="protein sequence ID" value="PAV18582.1"/>
    <property type="molecule type" value="Genomic_DNA"/>
</dbReference>
<proteinExistence type="predicted"/>
<accession>A0A286UG18</accession>
<sequence>MLGNFPSVPMLSAITYRSDPDARYIKGTTFNFRETTTYPPTTTTKDVLATHPVPSLPQRSGYSVNHREQVEGVGLLVVIMPTLRSYHITTHIHLINCSYHFPNIGPLVANVCQILRQQATFHNCLAHCRHAR</sequence>
<comment type="caution">
    <text evidence="1">The sequence shown here is derived from an EMBL/GenBank/DDBJ whole genome shotgun (WGS) entry which is preliminary data.</text>
</comment>
<gene>
    <name evidence="1" type="ORF">PNOK_0542400</name>
</gene>
<reference evidence="1 2" key="1">
    <citation type="journal article" date="2017" name="Mol. Ecol.">
        <title>Comparative and population genomic landscape of Phellinus noxius: A hypervariable fungus causing root rot in trees.</title>
        <authorList>
            <person name="Chung C.L."/>
            <person name="Lee T.J."/>
            <person name="Akiba M."/>
            <person name="Lee H.H."/>
            <person name="Kuo T.H."/>
            <person name="Liu D."/>
            <person name="Ke H.M."/>
            <person name="Yokoi T."/>
            <person name="Roa M.B."/>
            <person name="Lu M.J."/>
            <person name="Chang Y.Y."/>
            <person name="Ann P.J."/>
            <person name="Tsai J.N."/>
            <person name="Chen C.Y."/>
            <person name="Tzean S.S."/>
            <person name="Ota Y."/>
            <person name="Hattori T."/>
            <person name="Sahashi N."/>
            <person name="Liou R.F."/>
            <person name="Kikuchi T."/>
            <person name="Tsai I.J."/>
        </authorList>
    </citation>
    <scope>NUCLEOTIDE SEQUENCE [LARGE SCALE GENOMIC DNA]</scope>
    <source>
        <strain evidence="1 2">FFPRI411160</strain>
    </source>
</reference>
<keyword evidence="2" id="KW-1185">Reference proteome</keyword>
<protein>
    <submittedName>
        <fullName evidence="1">Uncharacterized protein</fullName>
    </submittedName>
</protein>
<organism evidence="1 2">
    <name type="scientific">Pyrrhoderma noxium</name>
    <dbReference type="NCBI Taxonomy" id="2282107"/>
    <lineage>
        <taxon>Eukaryota</taxon>
        <taxon>Fungi</taxon>
        <taxon>Dikarya</taxon>
        <taxon>Basidiomycota</taxon>
        <taxon>Agaricomycotina</taxon>
        <taxon>Agaricomycetes</taxon>
        <taxon>Hymenochaetales</taxon>
        <taxon>Hymenochaetaceae</taxon>
        <taxon>Pyrrhoderma</taxon>
    </lineage>
</organism>
<dbReference type="Proteomes" id="UP000217199">
    <property type="component" value="Unassembled WGS sequence"/>
</dbReference>
<evidence type="ECO:0000313" key="2">
    <source>
        <dbReference type="Proteomes" id="UP000217199"/>
    </source>
</evidence>
<dbReference type="AlphaFoldDB" id="A0A286UG18"/>
<dbReference type="InParanoid" id="A0A286UG18"/>